<proteinExistence type="predicted"/>
<dbReference type="AlphaFoldDB" id="A0A0F9GA11"/>
<sequence>LKKFISLNDIRYILDYYRHVIINRSKGLAARQFIRRCHILSVGIPILK</sequence>
<name>A0A0F9GA11_9ZZZZ</name>
<evidence type="ECO:0000313" key="1">
    <source>
        <dbReference type="EMBL" id="KKL95548.1"/>
    </source>
</evidence>
<feature type="non-terminal residue" evidence="1">
    <location>
        <position position="1"/>
    </location>
</feature>
<organism evidence="1">
    <name type="scientific">marine sediment metagenome</name>
    <dbReference type="NCBI Taxonomy" id="412755"/>
    <lineage>
        <taxon>unclassified sequences</taxon>
        <taxon>metagenomes</taxon>
        <taxon>ecological metagenomes</taxon>
    </lineage>
</organism>
<protein>
    <submittedName>
        <fullName evidence="1">Uncharacterized protein</fullName>
    </submittedName>
</protein>
<reference evidence="1" key="1">
    <citation type="journal article" date="2015" name="Nature">
        <title>Complex archaea that bridge the gap between prokaryotes and eukaryotes.</title>
        <authorList>
            <person name="Spang A."/>
            <person name="Saw J.H."/>
            <person name="Jorgensen S.L."/>
            <person name="Zaremba-Niedzwiedzka K."/>
            <person name="Martijn J."/>
            <person name="Lind A.E."/>
            <person name="van Eijk R."/>
            <person name="Schleper C."/>
            <person name="Guy L."/>
            <person name="Ettema T.J."/>
        </authorList>
    </citation>
    <scope>NUCLEOTIDE SEQUENCE</scope>
</reference>
<gene>
    <name evidence="1" type="ORF">LCGC14_1853470</name>
</gene>
<accession>A0A0F9GA11</accession>
<dbReference type="EMBL" id="LAZR01018648">
    <property type="protein sequence ID" value="KKL95548.1"/>
    <property type="molecule type" value="Genomic_DNA"/>
</dbReference>
<comment type="caution">
    <text evidence="1">The sequence shown here is derived from an EMBL/GenBank/DDBJ whole genome shotgun (WGS) entry which is preliminary data.</text>
</comment>